<name>A0A1M6YAK1_9RHOB</name>
<dbReference type="EMBL" id="FRBR01000001">
    <property type="protein sequence ID" value="SHL15316.1"/>
    <property type="molecule type" value="Genomic_DNA"/>
</dbReference>
<organism evidence="2 3">
    <name type="scientific">Roseovarius pacificus</name>
    <dbReference type="NCBI Taxonomy" id="337701"/>
    <lineage>
        <taxon>Bacteria</taxon>
        <taxon>Pseudomonadati</taxon>
        <taxon>Pseudomonadota</taxon>
        <taxon>Alphaproteobacteria</taxon>
        <taxon>Rhodobacterales</taxon>
        <taxon>Roseobacteraceae</taxon>
        <taxon>Roseovarius</taxon>
    </lineage>
</organism>
<evidence type="ECO:0000313" key="3">
    <source>
        <dbReference type="Proteomes" id="UP000183974"/>
    </source>
</evidence>
<sequence>MPIVNPESAYRDSGTGLREAPDISGRSSKDRATGSKCHLGFTWKAVHSCTNNKLDHSDKSVQDREVS</sequence>
<dbReference type="STRING" id="337701.SAMN05444398_101778"/>
<feature type="region of interest" description="Disordered" evidence="1">
    <location>
        <begin position="1"/>
        <end position="34"/>
    </location>
</feature>
<dbReference type="Proteomes" id="UP000183974">
    <property type="component" value="Unassembled WGS sequence"/>
</dbReference>
<dbReference type="AlphaFoldDB" id="A0A1M6YAK1"/>
<accession>A0A1M6YAK1</accession>
<protein>
    <submittedName>
        <fullName evidence="2">Uncharacterized protein</fullName>
    </submittedName>
</protein>
<proteinExistence type="predicted"/>
<keyword evidence="3" id="KW-1185">Reference proteome</keyword>
<evidence type="ECO:0000256" key="1">
    <source>
        <dbReference type="SAM" id="MobiDB-lite"/>
    </source>
</evidence>
<reference evidence="2 3" key="1">
    <citation type="submission" date="2016-11" db="EMBL/GenBank/DDBJ databases">
        <authorList>
            <person name="Jaros S."/>
            <person name="Januszkiewicz K."/>
            <person name="Wedrychowicz H."/>
        </authorList>
    </citation>
    <scope>NUCLEOTIDE SEQUENCE [LARGE SCALE GENOMIC DNA]</scope>
    <source>
        <strain evidence="2 3">DSM 29589</strain>
    </source>
</reference>
<evidence type="ECO:0000313" key="2">
    <source>
        <dbReference type="EMBL" id="SHL15316.1"/>
    </source>
</evidence>
<gene>
    <name evidence="2" type="ORF">SAMN05444398_101778</name>
</gene>